<evidence type="ECO:0000313" key="1">
    <source>
        <dbReference type="EMBL" id="ENO83622.1"/>
    </source>
</evidence>
<dbReference type="GO" id="GO:0016301">
    <property type="term" value="F:kinase activity"/>
    <property type="evidence" value="ECO:0007669"/>
    <property type="project" value="UniProtKB-KW"/>
</dbReference>
<keyword evidence="1" id="KW-0418">Kinase</keyword>
<proteinExistence type="predicted"/>
<protein>
    <submittedName>
        <fullName evidence="1">CheA signal transduction histidine kinase</fullName>
    </submittedName>
</protein>
<name>N6YMM5_9RHOO</name>
<sequence length="98" mass="10559">PPPAGFGARAEAIATRLLALQRGEALPAGATAPEPTDTRQAQERAALEQLAKEMLASLAHVEQVLDDFFRNPARREPLLQLHQPLQQIIGALSMLGET</sequence>
<dbReference type="Proteomes" id="UP000013047">
    <property type="component" value="Unassembled WGS sequence"/>
</dbReference>
<comment type="caution">
    <text evidence="1">The sequence shown here is derived from an EMBL/GenBank/DDBJ whole genome shotgun (WGS) entry which is preliminary data.</text>
</comment>
<gene>
    <name evidence="1" type="ORF">C667_24564</name>
</gene>
<reference evidence="1 2" key="1">
    <citation type="submission" date="2012-09" db="EMBL/GenBank/DDBJ databases">
        <title>Draft Genome Sequences of 6 Strains from Genus Thauera.</title>
        <authorList>
            <person name="Liu B."/>
            <person name="Shapleigh J.P."/>
            <person name="Frostegard A.H."/>
        </authorList>
    </citation>
    <scope>NUCLEOTIDE SEQUENCE [LARGE SCALE GENOMIC DNA]</scope>
    <source>
        <strain evidence="1 2">B4P</strain>
    </source>
</reference>
<dbReference type="AlphaFoldDB" id="N6YMM5"/>
<dbReference type="RefSeq" id="WP_004393791.1">
    <property type="nucleotide sequence ID" value="NZ_AMXF01000648.1"/>
</dbReference>
<dbReference type="EMBL" id="AMXF01000648">
    <property type="protein sequence ID" value="ENO83622.1"/>
    <property type="molecule type" value="Genomic_DNA"/>
</dbReference>
<feature type="non-terminal residue" evidence="1">
    <location>
        <position position="98"/>
    </location>
</feature>
<evidence type="ECO:0000313" key="2">
    <source>
        <dbReference type="Proteomes" id="UP000013047"/>
    </source>
</evidence>
<keyword evidence="2" id="KW-1185">Reference proteome</keyword>
<keyword evidence="1" id="KW-0808">Transferase</keyword>
<accession>N6YMM5</accession>
<feature type="non-terminal residue" evidence="1">
    <location>
        <position position="1"/>
    </location>
</feature>
<organism evidence="1 2">
    <name type="scientific">Thauera phenylacetica B4P</name>
    <dbReference type="NCBI Taxonomy" id="1234382"/>
    <lineage>
        <taxon>Bacteria</taxon>
        <taxon>Pseudomonadati</taxon>
        <taxon>Pseudomonadota</taxon>
        <taxon>Betaproteobacteria</taxon>
        <taxon>Rhodocyclales</taxon>
        <taxon>Zoogloeaceae</taxon>
        <taxon>Thauera</taxon>
    </lineage>
</organism>